<evidence type="ECO:0000313" key="2">
    <source>
        <dbReference type="EMBL" id="KZT31750.1"/>
    </source>
</evidence>
<organism evidence="2 3">
    <name type="scientific">Sistotremastrum suecicum HHB10207 ss-3</name>
    <dbReference type="NCBI Taxonomy" id="1314776"/>
    <lineage>
        <taxon>Eukaryota</taxon>
        <taxon>Fungi</taxon>
        <taxon>Dikarya</taxon>
        <taxon>Basidiomycota</taxon>
        <taxon>Agaricomycotina</taxon>
        <taxon>Agaricomycetes</taxon>
        <taxon>Sistotremastrales</taxon>
        <taxon>Sistotremastraceae</taxon>
        <taxon>Sistotremastrum</taxon>
    </lineage>
</organism>
<name>A0A165X239_9AGAM</name>
<evidence type="ECO:0000313" key="3">
    <source>
        <dbReference type="Proteomes" id="UP000076798"/>
    </source>
</evidence>
<keyword evidence="1" id="KW-0472">Membrane</keyword>
<gene>
    <name evidence="2" type="ORF">SISSUDRAFT_1123719</name>
</gene>
<proteinExistence type="predicted"/>
<keyword evidence="1" id="KW-1133">Transmembrane helix</keyword>
<dbReference type="AlphaFoldDB" id="A0A165X239"/>
<keyword evidence="1" id="KW-0812">Transmembrane</keyword>
<feature type="transmembrane region" description="Helical" evidence="1">
    <location>
        <begin position="158"/>
        <end position="184"/>
    </location>
</feature>
<accession>A0A165X239</accession>
<reference evidence="2 3" key="1">
    <citation type="journal article" date="2016" name="Mol. Biol. Evol.">
        <title>Comparative Genomics of Early-Diverging Mushroom-Forming Fungi Provides Insights into the Origins of Lignocellulose Decay Capabilities.</title>
        <authorList>
            <person name="Nagy L.G."/>
            <person name="Riley R."/>
            <person name="Tritt A."/>
            <person name="Adam C."/>
            <person name="Daum C."/>
            <person name="Floudas D."/>
            <person name="Sun H."/>
            <person name="Yadav J.S."/>
            <person name="Pangilinan J."/>
            <person name="Larsson K.H."/>
            <person name="Matsuura K."/>
            <person name="Barry K."/>
            <person name="Labutti K."/>
            <person name="Kuo R."/>
            <person name="Ohm R.A."/>
            <person name="Bhattacharya S.S."/>
            <person name="Shirouzu T."/>
            <person name="Yoshinaga Y."/>
            <person name="Martin F.M."/>
            <person name="Grigoriev I.V."/>
            <person name="Hibbett D.S."/>
        </authorList>
    </citation>
    <scope>NUCLEOTIDE SEQUENCE [LARGE SCALE GENOMIC DNA]</scope>
    <source>
        <strain evidence="2 3">HHB10207 ss-3</strain>
    </source>
</reference>
<dbReference type="Proteomes" id="UP000076798">
    <property type="component" value="Unassembled WGS sequence"/>
</dbReference>
<sequence>MCGAHYDNVPKPSRMRSHALHRGFSKVGSIHSLSDCGPSAITITVHVATRCLSQLSVAAVDSPDSADPSHANELFIPLPDFDPVMRNATFLSFCARQGSSVAGHPMEAFLAFTCARILDVWKKKNPKVLKPFTRHISSESASRNGSPWSSMFMGVLKICLGISVWETHVFQFLFVITAFLIWIIRTDFSVTSSVTARALPSSSAAPSAAFRLSCIRKLPGETGCQARNSSLLLRHPQLLRARKSVLSDLPALVKHPARAAGFDTALIEILWVLKKKRWMRG</sequence>
<keyword evidence="3" id="KW-1185">Reference proteome</keyword>
<protein>
    <submittedName>
        <fullName evidence="2">Uncharacterized protein</fullName>
    </submittedName>
</protein>
<evidence type="ECO:0000256" key="1">
    <source>
        <dbReference type="SAM" id="Phobius"/>
    </source>
</evidence>
<dbReference type="EMBL" id="KV428471">
    <property type="protein sequence ID" value="KZT31750.1"/>
    <property type="molecule type" value="Genomic_DNA"/>
</dbReference>